<sequence length="93" mass="10528">MTLSPGTEVRVRDDWPERRGPCHIRTPHYVRGRMGMVARHLGNFPNPEDLAFGRPAPVRALYHVAFAQPPLFAEGTAGDDILIELFEHWLEPA</sequence>
<evidence type="ECO:0000313" key="3">
    <source>
        <dbReference type="Proteomes" id="UP000249688"/>
    </source>
</evidence>
<feature type="domain" description="Nitrile hydratase beta subunit" evidence="1">
    <location>
        <begin position="4"/>
        <end position="92"/>
    </location>
</feature>
<dbReference type="RefSeq" id="WP_281271347.1">
    <property type="nucleotide sequence ID" value="NZ_QKYU01000012.1"/>
</dbReference>
<dbReference type="Gene3D" id="2.30.30.50">
    <property type="match status" value="1"/>
</dbReference>
<dbReference type="Proteomes" id="UP000249688">
    <property type="component" value="Unassembled WGS sequence"/>
</dbReference>
<name>A0A2W7IHJ8_9PROT</name>
<evidence type="ECO:0000259" key="1">
    <source>
        <dbReference type="Pfam" id="PF02211"/>
    </source>
</evidence>
<protein>
    <submittedName>
        <fullName evidence="2">Nitrile hydratase</fullName>
    </submittedName>
</protein>
<dbReference type="SUPFAM" id="SSF50090">
    <property type="entry name" value="Electron transport accessory proteins"/>
    <property type="match status" value="1"/>
</dbReference>
<keyword evidence="3" id="KW-1185">Reference proteome</keyword>
<dbReference type="Pfam" id="PF02211">
    <property type="entry name" value="NHase_beta_C"/>
    <property type="match status" value="1"/>
</dbReference>
<dbReference type="InterPro" id="IPR008990">
    <property type="entry name" value="Elect_transpt_acc-like_dom_sf"/>
</dbReference>
<dbReference type="AlphaFoldDB" id="A0A2W7IHJ8"/>
<reference evidence="2 3" key="1">
    <citation type="submission" date="2018-06" db="EMBL/GenBank/DDBJ databases">
        <title>Genomic Encyclopedia of Archaeal and Bacterial Type Strains, Phase II (KMG-II): from individual species to whole genera.</title>
        <authorList>
            <person name="Goeker M."/>
        </authorList>
    </citation>
    <scope>NUCLEOTIDE SEQUENCE [LARGE SCALE GENOMIC DNA]</scope>
    <source>
        <strain evidence="2 3">DSM 24525</strain>
    </source>
</reference>
<dbReference type="InterPro" id="IPR024690">
    <property type="entry name" value="CN_hydtase_beta_dom_C"/>
</dbReference>
<proteinExistence type="predicted"/>
<accession>A0A2W7IHJ8</accession>
<organism evidence="2 3">
    <name type="scientific">Humitalea rosea</name>
    <dbReference type="NCBI Taxonomy" id="990373"/>
    <lineage>
        <taxon>Bacteria</taxon>
        <taxon>Pseudomonadati</taxon>
        <taxon>Pseudomonadota</taxon>
        <taxon>Alphaproteobacteria</taxon>
        <taxon>Acetobacterales</taxon>
        <taxon>Roseomonadaceae</taxon>
        <taxon>Humitalea</taxon>
    </lineage>
</organism>
<gene>
    <name evidence="2" type="ORF">C8P66_112143</name>
</gene>
<evidence type="ECO:0000313" key="2">
    <source>
        <dbReference type="EMBL" id="PZW45126.1"/>
    </source>
</evidence>
<comment type="caution">
    <text evidence="2">The sequence shown here is derived from an EMBL/GenBank/DDBJ whole genome shotgun (WGS) entry which is preliminary data.</text>
</comment>
<dbReference type="EMBL" id="QKYU01000012">
    <property type="protein sequence ID" value="PZW45126.1"/>
    <property type="molecule type" value="Genomic_DNA"/>
</dbReference>